<dbReference type="AlphaFoldDB" id="A0A5J4R9P9"/>
<name>A0A5J4R9P9_9ZZZZ</name>
<organism evidence="1">
    <name type="scientific">termite gut metagenome</name>
    <dbReference type="NCBI Taxonomy" id="433724"/>
    <lineage>
        <taxon>unclassified sequences</taxon>
        <taxon>metagenomes</taxon>
        <taxon>organismal metagenomes</taxon>
    </lineage>
</organism>
<dbReference type="Pfam" id="PF20137">
    <property type="entry name" value="BubE"/>
    <property type="match status" value="1"/>
</dbReference>
<proteinExistence type="predicted"/>
<protein>
    <submittedName>
        <fullName evidence="1">Uncharacterized protein</fullName>
    </submittedName>
</protein>
<accession>A0A5J4R9P9</accession>
<dbReference type="InterPro" id="IPR045384">
    <property type="entry name" value="DUF6527"/>
</dbReference>
<comment type="caution">
    <text evidence="1">The sequence shown here is derived from an EMBL/GenBank/DDBJ whole genome shotgun (WGS) entry which is preliminary data.</text>
</comment>
<gene>
    <name evidence="1" type="ORF">EZS27_020813</name>
</gene>
<evidence type="ECO:0000313" key="1">
    <source>
        <dbReference type="EMBL" id="KAA6330488.1"/>
    </source>
</evidence>
<reference evidence="1" key="1">
    <citation type="submission" date="2019-03" db="EMBL/GenBank/DDBJ databases">
        <title>Single cell metagenomics reveals metabolic interactions within the superorganism composed of flagellate Streblomastix strix and complex community of Bacteroidetes bacteria on its surface.</title>
        <authorList>
            <person name="Treitli S.C."/>
            <person name="Kolisko M."/>
            <person name="Husnik F."/>
            <person name="Keeling P."/>
            <person name="Hampl V."/>
        </authorList>
    </citation>
    <scope>NUCLEOTIDE SEQUENCE</scope>
    <source>
        <strain evidence="1">STM</strain>
    </source>
</reference>
<dbReference type="EMBL" id="SNRY01001496">
    <property type="protein sequence ID" value="KAA6330488.1"/>
    <property type="molecule type" value="Genomic_DNA"/>
</dbReference>
<sequence length="117" mass="13927">MKSIDNYEVQFVGYMPDEFKQGILYVSMRGKIVIHLCACGCGEKVVTPISPDDWKLTFDGETISLYPSIGNWEFPCKSHYFIRNNRSVFVRDWEEKPTQKKKKKSKKKKNFFRFWEK</sequence>